<proteinExistence type="inferred from homology"/>
<dbReference type="PANTHER" id="PTHR12001:SF69">
    <property type="entry name" value="ALL TRANS-POLYPRENYL-DIPHOSPHATE SYNTHASE PDSS1"/>
    <property type="match status" value="1"/>
</dbReference>
<evidence type="ECO:0000313" key="7">
    <source>
        <dbReference type="EMBL" id="QGT49831.1"/>
    </source>
</evidence>
<dbReference type="PROSITE" id="PS00723">
    <property type="entry name" value="POLYPRENYL_SYNTHASE_1"/>
    <property type="match status" value="1"/>
</dbReference>
<dbReference type="CDD" id="cd00685">
    <property type="entry name" value="Trans_IPPS_HT"/>
    <property type="match status" value="1"/>
</dbReference>
<accession>A0A650EKR5</accession>
<evidence type="ECO:0000256" key="3">
    <source>
        <dbReference type="ARBA" id="ARBA00022679"/>
    </source>
</evidence>
<dbReference type="GO" id="GO:0000010">
    <property type="term" value="F:heptaprenyl diphosphate synthase activity"/>
    <property type="evidence" value="ECO:0007669"/>
    <property type="project" value="UniProtKB-EC"/>
</dbReference>
<dbReference type="Pfam" id="PF00348">
    <property type="entry name" value="polyprenyl_synt"/>
    <property type="match status" value="1"/>
</dbReference>
<evidence type="ECO:0000256" key="4">
    <source>
        <dbReference type="ARBA" id="ARBA00022723"/>
    </source>
</evidence>
<dbReference type="EMBL" id="MN577570">
    <property type="protein sequence ID" value="QGT49831.1"/>
    <property type="molecule type" value="Genomic_DNA"/>
</dbReference>
<keyword evidence="4" id="KW-0479">Metal-binding</keyword>
<comment type="cofactor">
    <cofactor evidence="1">
        <name>Mg(2+)</name>
        <dbReference type="ChEBI" id="CHEBI:18420"/>
    </cofactor>
</comment>
<dbReference type="SUPFAM" id="SSF48576">
    <property type="entry name" value="Terpenoid synthases"/>
    <property type="match status" value="1"/>
</dbReference>
<comment type="similarity">
    <text evidence="2 6">Belongs to the FPP/GGPP synthase family.</text>
</comment>
<dbReference type="PANTHER" id="PTHR12001">
    <property type="entry name" value="GERANYLGERANYL PYROPHOSPHATE SYNTHASE"/>
    <property type="match status" value="1"/>
</dbReference>
<dbReference type="InterPro" id="IPR008949">
    <property type="entry name" value="Isoprenoid_synthase_dom_sf"/>
</dbReference>
<dbReference type="EC" id="2.5.1.30" evidence="7"/>
<dbReference type="GO" id="GO:0046872">
    <property type="term" value="F:metal ion binding"/>
    <property type="evidence" value="ECO:0007669"/>
    <property type="project" value="UniProtKB-KW"/>
</dbReference>
<dbReference type="SFLD" id="SFLDS00005">
    <property type="entry name" value="Isoprenoid_Synthase_Type_I"/>
    <property type="match status" value="1"/>
</dbReference>
<sequence>MNFNEKYKKIRHLIQKEINIIEEKMVTNINIHEPLQTSVTNFLKAPSKRIRPLISILYLKACGEDPTDKQLEVLTLVELVHNASLIHDDIIDESTIRRGIKTISAEFNNKLGVITGDYILSIVLEKLIQINNTEITKMFAKTIKQMTIGEINQYFERFKLGTLESYLEKTQDKTAYLFETALICPALLSKTTHNLKKISKLGLSIGTAFQIRDDILNFTQNDQLKPTKNDITEGIYNAPIILGDKSENYTSGIEKTKVLLNNYIQSAKNIINELPENQYKTALEEFLELLINV</sequence>
<protein>
    <submittedName>
        <fullName evidence="7">Heptaprenyl diphosphate synthase subunit II</fullName>
        <ecNumber evidence="7">2.5.1.30</ecNumber>
    </submittedName>
</protein>
<evidence type="ECO:0000256" key="5">
    <source>
        <dbReference type="ARBA" id="ARBA00022842"/>
    </source>
</evidence>
<evidence type="ECO:0000256" key="2">
    <source>
        <dbReference type="ARBA" id="ARBA00006706"/>
    </source>
</evidence>
<dbReference type="InterPro" id="IPR000092">
    <property type="entry name" value="Polyprenyl_synt"/>
</dbReference>
<dbReference type="GO" id="GO:0008299">
    <property type="term" value="P:isoprenoid biosynthetic process"/>
    <property type="evidence" value="ECO:0007669"/>
    <property type="project" value="InterPro"/>
</dbReference>
<organism evidence="7">
    <name type="scientific">uncultured Candidatus Melainabacteria bacterium</name>
    <dbReference type="NCBI Taxonomy" id="2682970"/>
    <lineage>
        <taxon>Bacteria</taxon>
        <taxon>Bacillati</taxon>
        <taxon>Candidatus Melainabacteria</taxon>
        <taxon>environmental samples</taxon>
    </lineage>
</organism>
<dbReference type="Gene3D" id="1.10.600.10">
    <property type="entry name" value="Farnesyl Diphosphate Synthase"/>
    <property type="match status" value="1"/>
</dbReference>
<dbReference type="AlphaFoldDB" id="A0A650EKR5"/>
<keyword evidence="5" id="KW-0460">Magnesium</keyword>
<gene>
    <name evidence="7" type="primary">ispB</name>
    <name evidence="7" type="ORF">Melaina855_2180</name>
</gene>
<name>A0A650EKR5_9BACT</name>
<dbReference type="InterPro" id="IPR033749">
    <property type="entry name" value="Polyprenyl_synt_CS"/>
</dbReference>
<reference evidence="7" key="1">
    <citation type="journal article" date="2020" name="J. ISSAAS">
        <title>Lactobacilli and other gastrointestinal microbiota of Peromyscus leucopus, reservoir host for agents of Lyme disease and other zoonoses in North America.</title>
        <authorList>
            <person name="Milovic A."/>
            <person name="Bassam K."/>
            <person name="Shao H."/>
            <person name="Chatzistamou I."/>
            <person name="Tufts D.M."/>
            <person name="Diuk-Wasser M."/>
            <person name="Barbour A.G."/>
        </authorList>
    </citation>
    <scope>NUCLEOTIDE SEQUENCE</scope>
    <source>
        <strain evidence="7">LL20</strain>
    </source>
</reference>
<keyword evidence="3 6" id="KW-0808">Transferase</keyword>
<evidence type="ECO:0000256" key="1">
    <source>
        <dbReference type="ARBA" id="ARBA00001946"/>
    </source>
</evidence>
<evidence type="ECO:0000256" key="6">
    <source>
        <dbReference type="RuleBase" id="RU004466"/>
    </source>
</evidence>
<dbReference type="PROSITE" id="PS00444">
    <property type="entry name" value="POLYPRENYL_SYNTHASE_2"/>
    <property type="match status" value="1"/>
</dbReference>